<dbReference type="NCBIfam" id="TIGR01764">
    <property type="entry name" value="excise"/>
    <property type="match status" value="1"/>
</dbReference>
<comment type="caution">
    <text evidence="2">The sequence shown here is derived from an EMBL/GenBank/DDBJ whole genome shotgun (WGS) entry which is preliminary data.</text>
</comment>
<evidence type="ECO:0000313" key="3">
    <source>
        <dbReference type="Proteomes" id="UP001157034"/>
    </source>
</evidence>
<dbReference type="InterPro" id="IPR010093">
    <property type="entry name" value="SinI_DNA-bd"/>
</dbReference>
<feature type="domain" description="Helix-turn-helix" evidence="1">
    <location>
        <begin position="82"/>
        <end position="130"/>
    </location>
</feature>
<sequence length="135" mass="14965">MRPAETYVFGDYVILHGRTAAVLLKYAGLERWSLDNRGVDPFIDMQLTALTKAAIAWRSSLGTSTPDPPEPTPDLKQAATPWLSTTQAGNLLGVSDRAIRKAIDKGRLRATRTPANTLLIAREDFEHYRAMRANN</sequence>
<accession>A0ABQ6K4K5</accession>
<evidence type="ECO:0000259" key="1">
    <source>
        <dbReference type="Pfam" id="PF12728"/>
    </source>
</evidence>
<dbReference type="RefSeq" id="WP_284252754.1">
    <property type="nucleotide sequence ID" value="NZ_BAAAQO010000003.1"/>
</dbReference>
<dbReference type="EMBL" id="BSVB01000001">
    <property type="protein sequence ID" value="GMA93797.1"/>
    <property type="molecule type" value="Genomic_DNA"/>
</dbReference>
<protein>
    <recommendedName>
        <fullName evidence="1">Helix-turn-helix domain-containing protein</fullName>
    </recommendedName>
</protein>
<dbReference type="InterPro" id="IPR041657">
    <property type="entry name" value="HTH_17"/>
</dbReference>
<reference evidence="3" key="1">
    <citation type="journal article" date="2019" name="Int. J. Syst. Evol. Microbiol.">
        <title>The Global Catalogue of Microorganisms (GCM) 10K type strain sequencing project: providing services to taxonomists for standard genome sequencing and annotation.</title>
        <authorList>
            <consortium name="The Broad Institute Genomics Platform"/>
            <consortium name="The Broad Institute Genome Sequencing Center for Infectious Disease"/>
            <person name="Wu L."/>
            <person name="Ma J."/>
        </authorList>
    </citation>
    <scope>NUCLEOTIDE SEQUENCE [LARGE SCALE GENOMIC DNA]</scope>
    <source>
        <strain evidence="3">NBRC 108894</strain>
    </source>
</reference>
<name>A0ABQ6K4K5_9MICO</name>
<dbReference type="Proteomes" id="UP001157034">
    <property type="component" value="Unassembled WGS sequence"/>
</dbReference>
<proteinExistence type="predicted"/>
<organism evidence="2 3">
    <name type="scientific">Pseudolysinimonas kribbensis</name>
    <dbReference type="NCBI Taxonomy" id="433641"/>
    <lineage>
        <taxon>Bacteria</taxon>
        <taxon>Bacillati</taxon>
        <taxon>Actinomycetota</taxon>
        <taxon>Actinomycetes</taxon>
        <taxon>Micrococcales</taxon>
        <taxon>Microbacteriaceae</taxon>
        <taxon>Pseudolysinimonas</taxon>
    </lineage>
</organism>
<dbReference type="Pfam" id="PF12728">
    <property type="entry name" value="HTH_17"/>
    <property type="match status" value="1"/>
</dbReference>
<gene>
    <name evidence="2" type="ORF">GCM10025881_06210</name>
</gene>
<evidence type="ECO:0000313" key="2">
    <source>
        <dbReference type="EMBL" id="GMA93797.1"/>
    </source>
</evidence>
<keyword evidence="3" id="KW-1185">Reference proteome</keyword>